<dbReference type="CDD" id="cd02109">
    <property type="entry name" value="arch_bact_SO_family_Moco"/>
    <property type="match status" value="1"/>
</dbReference>
<gene>
    <name evidence="3" type="ORF">JL107_01680</name>
</gene>
<dbReference type="Pfam" id="PF00174">
    <property type="entry name" value="Oxidored_molyb"/>
    <property type="match status" value="1"/>
</dbReference>
<dbReference type="AlphaFoldDB" id="A0A938YCI8"/>
<dbReference type="Gene3D" id="3.90.420.10">
    <property type="entry name" value="Oxidoreductase, molybdopterin-binding domain"/>
    <property type="match status" value="1"/>
</dbReference>
<protein>
    <submittedName>
        <fullName evidence="3">Sulfite oxidase-like oxidoreductase</fullName>
    </submittedName>
</protein>
<dbReference type="RefSeq" id="WP_205255291.1">
    <property type="nucleotide sequence ID" value="NZ_BAAAPV010000001.1"/>
</dbReference>
<evidence type="ECO:0000259" key="2">
    <source>
        <dbReference type="Pfam" id="PF00174"/>
    </source>
</evidence>
<comment type="caution">
    <text evidence="3">The sequence shown here is derived from an EMBL/GenBank/DDBJ whole genome shotgun (WGS) entry which is preliminary data.</text>
</comment>
<evidence type="ECO:0000313" key="4">
    <source>
        <dbReference type="Proteomes" id="UP000663801"/>
    </source>
</evidence>
<dbReference type="InterPro" id="IPR036374">
    <property type="entry name" value="OxRdtase_Mopterin-bd_sf"/>
</dbReference>
<dbReference type="PANTHER" id="PTHR43032">
    <property type="entry name" value="PROTEIN-METHIONINE-SULFOXIDE REDUCTASE"/>
    <property type="match status" value="1"/>
</dbReference>
<dbReference type="InterPro" id="IPR000572">
    <property type="entry name" value="OxRdtase_Mopterin-bd_dom"/>
</dbReference>
<keyword evidence="4" id="KW-1185">Reference proteome</keyword>
<accession>A0A938YCI8</accession>
<dbReference type="SUPFAM" id="SSF56524">
    <property type="entry name" value="Oxidoreductase molybdopterin-binding domain"/>
    <property type="match status" value="1"/>
</dbReference>
<feature type="region of interest" description="Disordered" evidence="1">
    <location>
        <begin position="1"/>
        <end position="29"/>
    </location>
</feature>
<feature type="compositionally biased region" description="Low complexity" evidence="1">
    <location>
        <begin position="1"/>
        <end position="11"/>
    </location>
</feature>
<proteinExistence type="predicted"/>
<evidence type="ECO:0000313" key="3">
    <source>
        <dbReference type="EMBL" id="MBM9475146.1"/>
    </source>
</evidence>
<sequence length="203" mass="22983">MTGPTRGFFGRTRTERDPRLPPGQYDTGSGWPVLTAEVTPHLDPQKWTFTIDGLVENPTTWTWDEMHALPQSEYQGDIHCVTTWSKLATSFGGVSLDGLLATARPLPEASFVMATSTTKYTTNLPLADIQDGKAWVAWSHEGKALTREHGGPVRLLVPHLYFWKSAKWVTRLTLMDHDEPGFWERNGYHDRGDPWAEQRYQGD</sequence>
<reference evidence="3" key="1">
    <citation type="submission" date="2021-01" db="EMBL/GenBank/DDBJ databases">
        <title>KCTC 19127 draft genome.</title>
        <authorList>
            <person name="An D."/>
        </authorList>
    </citation>
    <scope>NUCLEOTIDE SEQUENCE</scope>
    <source>
        <strain evidence="3">KCTC 19127</strain>
    </source>
</reference>
<dbReference type="Proteomes" id="UP000663801">
    <property type="component" value="Unassembled WGS sequence"/>
</dbReference>
<name>A0A938YCI8_9ACTN</name>
<dbReference type="EMBL" id="JAERWL010000002">
    <property type="protein sequence ID" value="MBM9475146.1"/>
    <property type="molecule type" value="Genomic_DNA"/>
</dbReference>
<organism evidence="3 4">
    <name type="scientific">Nakamurella flavida</name>
    <dbReference type="NCBI Taxonomy" id="363630"/>
    <lineage>
        <taxon>Bacteria</taxon>
        <taxon>Bacillati</taxon>
        <taxon>Actinomycetota</taxon>
        <taxon>Actinomycetes</taxon>
        <taxon>Nakamurellales</taxon>
        <taxon>Nakamurellaceae</taxon>
        <taxon>Nakamurella</taxon>
    </lineage>
</organism>
<feature type="domain" description="Oxidoreductase molybdopterin-binding" evidence="2">
    <location>
        <begin position="39"/>
        <end position="183"/>
    </location>
</feature>
<dbReference type="PANTHER" id="PTHR43032:SF4">
    <property type="entry name" value="OXIDOREDUCTASE MOLYBDOPTERIN-BINDING DOMAIN-CONTAINING PROTEIN"/>
    <property type="match status" value="1"/>
</dbReference>
<evidence type="ECO:0000256" key="1">
    <source>
        <dbReference type="SAM" id="MobiDB-lite"/>
    </source>
</evidence>